<keyword evidence="7" id="KW-0506">mRNA capping</keyword>
<dbReference type="InterPro" id="IPR051029">
    <property type="entry name" value="mRNA_Capping_Enz/RNA_Phosphat"/>
</dbReference>
<dbReference type="PANTHER" id="PTHR10367">
    <property type="entry name" value="MRNA-CAPPING ENZYME"/>
    <property type="match status" value="1"/>
</dbReference>
<dbReference type="Gene3D" id="4.10.87.10">
    <property type="entry name" value="mRNA Capping Enzyme, domain 3"/>
    <property type="match status" value="1"/>
</dbReference>
<feature type="region of interest" description="Disordered" evidence="11">
    <location>
        <begin position="80"/>
        <end position="117"/>
    </location>
</feature>
<keyword evidence="3" id="KW-0507">mRNA processing</keyword>
<reference evidence="14 15" key="1">
    <citation type="submission" date="2024-09" db="EMBL/GenBank/DDBJ databases">
        <title>Chromosome-scale assembly of Riccia fluitans.</title>
        <authorList>
            <person name="Paukszto L."/>
            <person name="Sawicki J."/>
            <person name="Karawczyk K."/>
            <person name="Piernik-Szablinska J."/>
            <person name="Szczecinska M."/>
            <person name="Mazdziarz M."/>
        </authorList>
    </citation>
    <scope>NUCLEOTIDE SEQUENCE [LARGE SCALE GENOMIC DNA]</scope>
    <source>
        <strain evidence="14">Rf_01</strain>
        <tissue evidence="14">Aerial parts of the thallus</tissue>
    </source>
</reference>
<dbReference type="Gene3D" id="3.30.470.30">
    <property type="entry name" value="DNA ligase/mRNA capping enzyme"/>
    <property type="match status" value="1"/>
</dbReference>
<proteinExistence type="predicted"/>
<dbReference type="InterPro" id="IPR001339">
    <property type="entry name" value="mRNA_cap_enzyme_adenylation"/>
</dbReference>
<keyword evidence="9" id="KW-0539">Nucleus</keyword>
<dbReference type="GO" id="GO:0005634">
    <property type="term" value="C:nucleus"/>
    <property type="evidence" value="ECO:0007669"/>
    <property type="project" value="UniProtKB-SubCell"/>
</dbReference>
<dbReference type="EMBL" id="JBHFFA010000002">
    <property type="protein sequence ID" value="KAL2643981.1"/>
    <property type="molecule type" value="Genomic_DNA"/>
</dbReference>
<evidence type="ECO:0000256" key="10">
    <source>
        <dbReference type="ARBA" id="ARBA00044624"/>
    </source>
</evidence>
<evidence type="ECO:0000256" key="6">
    <source>
        <dbReference type="ARBA" id="ARBA00022741"/>
    </source>
</evidence>
<keyword evidence="8" id="KW-0342">GTP-binding</keyword>
<dbReference type="AlphaFoldDB" id="A0ABD1Z8J9"/>
<evidence type="ECO:0000256" key="3">
    <source>
        <dbReference type="ARBA" id="ARBA00022664"/>
    </source>
</evidence>
<dbReference type="InterPro" id="IPR013846">
    <property type="entry name" value="mRNA_cap_enzyme_C"/>
</dbReference>
<keyword evidence="15" id="KW-1185">Reference proteome</keyword>
<sequence>MDLNVAPPADEEEETVESGVEIERREGEERSLNVKKKREAEELGTMKPQLFQDRSPWKNQGPLLGLMFRKAGWIVLAPGATDLPQHPEWKRPNGEATQDEEDNDNDNKKAGAMQSEDGGPLAIFKDYMLEDEIPQEHQLEMQTNICSSLGLPTQHHDLRFPGSQPVSLDRKRLQLLRQRYYYTTWKADGTRYMLFLRRDGCYLINSNSKFRRDHLRFPTRLDSKKLHHDTLLDGEMVIDTLPGSRSKEKKHCGKLVYQYDMEKFSVRKKDFWLLSTTKELLVDFIQKLPHKADGLIFQDWNEVYVCGTDQGLLKWKYAGMNSVDFLVLMSHVGQLQYSLHLVEGGEGETLRQLQGTRVTFPEDQDVSLLDGKIIECLWNPEKSQWEFKRLREGKVYPNAWHVYENIIASIHDKITEEVLIKEIREICLLPLYAKGTMGTER</sequence>
<dbReference type="Gene3D" id="2.40.50.140">
    <property type="entry name" value="Nucleic acid-binding proteins"/>
    <property type="match status" value="1"/>
</dbReference>
<evidence type="ECO:0000259" key="12">
    <source>
        <dbReference type="Pfam" id="PF01331"/>
    </source>
</evidence>
<evidence type="ECO:0000256" key="4">
    <source>
        <dbReference type="ARBA" id="ARBA00022679"/>
    </source>
</evidence>
<comment type="subcellular location">
    <subcellularLocation>
        <location evidence="1">Nucleus</location>
    </subcellularLocation>
</comment>
<organism evidence="14 15">
    <name type="scientific">Riccia fluitans</name>
    <dbReference type="NCBI Taxonomy" id="41844"/>
    <lineage>
        <taxon>Eukaryota</taxon>
        <taxon>Viridiplantae</taxon>
        <taxon>Streptophyta</taxon>
        <taxon>Embryophyta</taxon>
        <taxon>Marchantiophyta</taxon>
        <taxon>Marchantiopsida</taxon>
        <taxon>Marchantiidae</taxon>
        <taxon>Marchantiales</taxon>
        <taxon>Ricciaceae</taxon>
        <taxon>Riccia</taxon>
    </lineage>
</organism>
<protein>
    <recommendedName>
        <fullName evidence="2">mRNA guanylyltransferase</fullName>
        <ecNumber evidence="2">2.7.7.50</ecNumber>
    </recommendedName>
</protein>
<gene>
    <name evidence="14" type="ORF">R1flu_011568</name>
</gene>
<feature type="compositionally biased region" description="Basic and acidic residues" evidence="11">
    <location>
        <begin position="21"/>
        <end position="32"/>
    </location>
</feature>
<evidence type="ECO:0000256" key="9">
    <source>
        <dbReference type="ARBA" id="ARBA00023242"/>
    </source>
</evidence>
<evidence type="ECO:0000256" key="11">
    <source>
        <dbReference type="SAM" id="MobiDB-lite"/>
    </source>
</evidence>
<evidence type="ECO:0000259" key="13">
    <source>
        <dbReference type="Pfam" id="PF03919"/>
    </source>
</evidence>
<evidence type="ECO:0000256" key="1">
    <source>
        <dbReference type="ARBA" id="ARBA00004123"/>
    </source>
</evidence>
<keyword evidence="6" id="KW-0547">Nucleotide-binding</keyword>
<evidence type="ECO:0000256" key="5">
    <source>
        <dbReference type="ARBA" id="ARBA00022695"/>
    </source>
</evidence>
<dbReference type="SUPFAM" id="SSF56091">
    <property type="entry name" value="DNA ligase/mRNA capping enzyme, catalytic domain"/>
    <property type="match status" value="1"/>
</dbReference>
<comment type="catalytic activity">
    <reaction evidence="10">
        <text>a 5'-end diphospho-ribonucleoside in mRNA + GTP + H(+) = a 5'-end (5'-triphosphoguanosine)-ribonucleoside in mRNA + diphosphate</text>
        <dbReference type="Rhea" id="RHEA:67012"/>
        <dbReference type="Rhea" id="RHEA-COMP:17165"/>
        <dbReference type="Rhea" id="RHEA-COMP:17166"/>
        <dbReference type="ChEBI" id="CHEBI:15378"/>
        <dbReference type="ChEBI" id="CHEBI:33019"/>
        <dbReference type="ChEBI" id="CHEBI:37565"/>
        <dbReference type="ChEBI" id="CHEBI:167616"/>
        <dbReference type="ChEBI" id="CHEBI:167617"/>
        <dbReference type="EC" id="2.7.7.50"/>
    </reaction>
    <physiologicalReaction direction="left-to-right" evidence="10">
        <dbReference type="Rhea" id="RHEA:67013"/>
    </physiologicalReaction>
</comment>
<evidence type="ECO:0000256" key="8">
    <source>
        <dbReference type="ARBA" id="ARBA00023134"/>
    </source>
</evidence>
<dbReference type="Proteomes" id="UP001605036">
    <property type="component" value="Unassembled WGS sequence"/>
</dbReference>
<dbReference type="GO" id="GO:0005525">
    <property type="term" value="F:GTP binding"/>
    <property type="evidence" value="ECO:0007669"/>
    <property type="project" value="UniProtKB-KW"/>
</dbReference>
<dbReference type="EC" id="2.7.7.50" evidence="2"/>
<dbReference type="Pfam" id="PF01331">
    <property type="entry name" value="mRNA_cap_enzyme"/>
    <property type="match status" value="2"/>
</dbReference>
<evidence type="ECO:0000313" key="15">
    <source>
        <dbReference type="Proteomes" id="UP001605036"/>
    </source>
</evidence>
<feature type="domain" description="mRNA capping enzyme adenylation" evidence="12">
    <location>
        <begin position="164"/>
        <end position="246"/>
    </location>
</feature>
<dbReference type="InterPro" id="IPR012340">
    <property type="entry name" value="NA-bd_OB-fold"/>
</dbReference>
<evidence type="ECO:0000256" key="2">
    <source>
        <dbReference type="ARBA" id="ARBA00012475"/>
    </source>
</evidence>
<name>A0ABD1Z8J9_9MARC</name>
<dbReference type="GO" id="GO:0006370">
    <property type="term" value="P:7-methylguanosine mRNA capping"/>
    <property type="evidence" value="ECO:0007669"/>
    <property type="project" value="UniProtKB-KW"/>
</dbReference>
<evidence type="ECO:0000256" key="7">
    <source>
        <dbReference type="ARBA" id="ARBA00023042"/>
    </source>
</evidence>
<comment type="caution">
    <text evidence="14">The sequence shown here is derived from an EMBL/GenBank/DDBJ whole genome shotgun (WGS) entry which is preliminary data.</text>
</comment>
<dbReference type="SUPFAM" id="SSF50249">
    <property type="entry name" value="Nucleic acid-binding proteins"/>
    <property type="match status" value="1"/>
</dbReference>
<feature type="region of interest" description="Disordered" evidence="11">
    <location>
        <begin position="1"/>
        <end position="47"/>
    </location>
</feature>
<feature type="domain" description="mRNA capping enzyme adenylation" evidence="12">
    <location>
        <begin position="254"/>
        <end position="316"/>
    </location>
</feature>
<keyword evidence="4" id="KW-0808">Transferase</keyword>
<dbReference type="CDD" id="cd07895">
    <property type="entry name" value="Adenylation_mRNA_capping"/>
    <property type="match status" value="1"/>
</dbReference>
<dbReference type="Pfam" id="PF03919">
    <property type="entry name" value="mRNA_cap_C"/>
    <property type="match status" value="1"/>
</dbReference>
<keyword evidence="5" id="KW-0548">Nucleotidyltransferase</keyword>
<evidence type="ECO:0000313" key="14">
    <source>
        <dbReference type="EMBL" id="KAL2643981.1"/>
    </source>
</evidence>
<feature type="domain" description="mRNA capping enzyme C-terminal" evidence="13">
    <location>
        <begin position="320"/>
        <end position="420"/>
    </location>
</feature>
<accession>A0ABD1Z8J9</accession>
<dbReference type="GO" id="GO:0004484">
    <property type="term" value="F:mRNA guanylyltransferase activity"/>
    <property type="evidence" value="ECO:0007669"/>
    <property type="project" value="UniProtKB-EC"/>
</dbReference>
<dbReference type="PANTHER" id="PTHR10367:SF17">
    <property type="entry name" value="MRNA-CAPPING ENZYME"/>
    <property type="match status" value="1"/>
</dbReference>